<evidence type="ECO:0000256" key="1">
    <source>
        <dbReference type="SAM" id="MobiDB-lite"/>
    </source>
</evidence>
<name>A0A0F7UJJ4_NEOCL</name>
<organism evidence="3">
    <name type="scientific">Neospora caninum (strain Liverpool)</name>
    <dbReference type="NCBI Taxonomy" id="572307"/>
    <lineage>
        <taxon>Eukaryota</taxon>
        <taxon>Sar</taxon>
        <taxon>Alveolata</taxon>
        <taxon>Apicomplexa</taxon>
        <taxon>Conoidasida</taxon>
        <taxon>Coccidia</taxon>
        <taxon>Eucoccidiorida</taxon>
        <taxon>Eimeriorina</taxon>
        <taxon>Sarcocystidae</taxon>
        <taxon>Neospora</taxon>
    </lineage>
</organism>
<keyword evidence="2" id="KW-0812">Transmembrane</keyword>
<feature type="region of interest" description="Disordered" evidence="1">
    <location>
        <begin position="235"/>
        <end position="259"/>
    </location>
</feature>
<accession>A0A0F7UJJ4</accession>
<feature type="compositionally biased region" description="Basic and acidic residues" evidence="1">
    <location>
        <begin position="247"/>
        <end position="258"/>
    </location>
</feature>
<proteinExistence type="predicted"/>
<protein>
    <recommendedName>
        <fullName evidence="4">Toxoplasma gondii family C protein</fullName>
    </recommendedName>
</protein>
<dbReference type="AlphaFoldDB" id="A0A0F7UJJ4"/>
<keyword evidence="2" id="KW-1133">Transmembrane helix</keyword>
<evidence type="ECO:0008006" key="4">
    <source>
        <dbReference type="Google" id="ProtNLM"/>
    </source>
</evidence>
<evidence type="ECO:0000256" key="2">
    <source>
        <dbReference type="SAM" id="Phobius"/>
    </source>
</evidence>
<dbReference type="EMBL" id="LN714484">
    <property type="protein sequence ID" value="CEL68745.1"/>
    <property type="molecule type" value="Genomic_DNA"/>
</dbReference>
<reference evidence="3" key="1">
    <citation type="journal article" date="2015" name="PLoS ONE">
        <title>Comprehensive Evaluation of Toxoplasma gondii VEG and Neospora caninum LIV Genomes with Tachyzoite Stage Transcriptome and Proteome Defines Novel Transcript Features.</title>
        <authorList>
            <person name="Ramaprasad A."/>
            <person name="Mourier T."/>
            <person name="Naeem R."/>
            <person name="Malas T.B."/>
            <person name="Moussa E."/>
            <person name="Panigrahi A."/>
            <person name="Vermont S.J."/>
            <person name="Otto T.D."/>
            <person name="Wastling J."/>
            <person name="Pain A."/>
        </authorList>
    </citation>
    <scope>NUCLEOTIDE SEQUENCE</scope>
    <source>
        <strain evidence="3">Liverpool</strain>
    </source>
</reference>
<feature type="transmembrane region" description="Helical" evidence="2">
    <location>
        <begin position="210"/>
        <end position="230"/>
    </location>
</feature>
<keyword evidence="2" id="KW-0472">Membrane</keyword>
<sequence>MKPTTSTALLIGGETGGEKVLSQDTTPRLSVAFRFRPQSKQSRRLFCYHDSRLLFLPAALSLVVLSIFCSDCSMPRMCTAMAAGFTALETDAEDGSTQMDATTETRFDETETHFDGTETRFDGTETRFDGTETHFDGTETHFDGTETHFDGTETVGEGQEGDTDAGVTEDTDYNEGIRKSSHNGRRGRSKAAPLTVHGNSIRDSRRGRQIAILGLVTGVAAFVLLCTMLYKRGEKKNSQGARGAHGRTAETRASRRSADTSWLAPQGCFPILMNVVFSRSQKPALVQSLQNTTAILGGGKQKKQRGIATGESA</sequence>
<evidence type="ECO:0000313" key="3">
    <source>
        <dbReference type="EMBL" id="CEL68745.1"/>
    </source>
</evidence>
<feature type="region of interest" description="Disordered" evidence="1">
    <location>
        <begin position="151"/>
        <end position="194"/>
    </location>
</feature>
<feature type="compositionally biased region" description="Basic residues" evidence="1">
    <location>
        <begin position="179"/>
        <end position="189"/>
    </location>
</feature>
<feature type="compositionally biased region" description="Acidic residues" evidence="1">
    <location>
        <begin position="159"/>
        <end position="173"/>
    </location>
</feature>
<gene>
    <name evidence="3" type="ORF">BN1204_044837</name>
</gene>